<evidence type="ECO:0000313" key="3">
    <source>
        <dbReference type="EMBL" id="MDN7024284.1"/>
    </source>
</evidence>
<protein>
    <submittedName>
        <fullName evidence="3">Amino acid ABC transporter substrate-binding protein</fullName>
    </submittedName>
</protein>
<dbReference type="PANTHER" id="PTHR35936:SF17">
    <property type="entry name" value="ARGININE-BINDING EXTRACELLULAR PROTEIN ARTP"/>
    <property type="match status" value="1"/>
</dbReference>
<feature type="domain" description="Solute-binding protein family 3/N-terminal" evidence="2">
    <location>
        <begin position="40"/>
        <end position="263"/>
    </location>
</feature>
<evidence type="ECO:0000259" key="2">
    <source>
        <dbReference type="SMART" id="SM00062"/>
    </source>
</evidence>
<dbReference type="SUPFAM" id="SSF53850">
    <property type="entry name" value="Periplasmic binding protein-like II"/>
    <property type="match status" value="1"/>
</dbReference>
<dbReference type="SMART" id="SM00062">
    <property type="entry name" value="PBPb"/>
    <property type="match status" value="1"/>
</dbReference>
<name>A0ABT8M8P0_9EURY</name>
<keyword evidence="4" id="KW-1185">Reference proteome</keyword>
<dbReference type="PROSITE" id="PS51257">
    <property type="entry name" value="PROKAR_LIPOPROTEIN"/>
    <property type="match status" value="1"/>
</dbReference>
<organism evidence="3 4">
    <name type="scientific">Methanoculleus frigidifontis</name>
    <dbReference type="NCBI Taxonomy" id="2584085"/>
    <lineage>
        <taxon>Archaea</taxon>
        <taxon>Methanobacteriati</taxon>
        <taxon>Methanobacteriota</taxon>
        <taxon>Stenosarchaea group</taxon>
        <taxon>Methanomicrobia</taxon>
        <taxon>Methanomicrobiales</taxon>
        <taxon>Methanomicrobiaceae</taxon>
        <taxon>Methanoculleus</taxon>
    </lineage>
</organism>
<keyword evidence="1" id="KW-0732">Signal</keyword>
<dbReference type="Pfam" id="PF00497">
    <property type="entry name" value="SBP_bac_3"/>
    <property type="match status" value="1"/>
</dbReference>
<proteinExistence type="predicted"/>
<dbReference type="Proteomes" id="UP001168338">
    <property type="component" value="Unassembled WGS sequence"/>
</dbReference>
<gene>
    <name evidence="3" type="ORF">FGU65_05155</name>
</gene>
<dbReference type="EMBL" id="VCYH01000003">
    <property type="protein sequence ID" value="MDN7024284.1"/>
    <property type="molecule type" value="Genomic_DNA"/>
</dbReference>
<evidence type="ECO:0000256" key="1">
    <source>
        <dbReference type="ARBA" id="ARBA00022729"/>
    </source>
</evidence>
<sequence>MERNGLFVMLACATVLAVLFAGCTGTQTETPAATGSEKQTYIIGIDAEYPNFTFIDKDGNAVGFDVDSAKWIAEQQGIEVTFQPVAWDSIIPALQAKKIDMVYAGMTITDERKEKVNFTNPYWTVNQDVAAREGSSVTLDDVLAGSATIGTQRGCTAAIWVEENLIETGKMPAENLKQYDNTPLAVNDLEAGRVDAVMYDDLVLKDIIAGKSVHIIGSVETNEQFGIAIRKDDVELLNTMNEGLGKLMNDPYWDELQAKYNMA</sequence>
<dbReference type="CDD" id="cd13530">
    <property type="entry name" value="PBP2_peptides_like"/>
    <property type="match status" value="1"/>
</dbReference>
<evidence type="ECO:0000313" key="4">
    <source>
        <dbReference type="Proteomes" id="UP001168338"/>
    </source>
</evidence>
<dbReference type="RefSeq" id="WP_301663381.1">
    <property type="nucleotide sequence ID" value="NZ_VCYH01000003.1"/>
</dbReference>
<dbReference type="PANTHER" id="PTHR35936">
    <property type="entry name" value="MEMBRANE-BOUND LYTIC MUREIN TRANSGLYCOSYLASE F"/>
    <property type="match status" value="1"/>
</dbReference>
<comment type="caution">
    <text evidence="3">The sequence shown here is derived from an EMBL/GenBank/DDBJ whole genome shotgun (WGS) entry which is preliminary data.</text>
</comment>
<dbReference type="Gene3D" id="3.40.190.10">
    <property type="entry name" value="Periplasmic binding protein-like II"/>
    <property type="match status" value="2"/>
</dbReference>
<reference evidence="3" key="1">
    <citation type="submission" date="2019-05" db="EMBL/GenBank/DDBJ databases">
        <title>Methanoculleus sp. FWC-SCC1, a methanogenic archaeon isolated from deep marine cold seep.</title>
        <authorList>
            <person name="Chen Y.-W."/>
            <person name="Chen S.-C."/>
            <person name="Teng N.-H."/>
            <person name="Lai M.-C."/>
        </authorList>
    </citation>
    <scope>NUCLEOTIDE SEQUENCE</scope>
    <source>
        <strain evidence="3">FWC-SCC1</strain>
    </source>
</reference>
<dbReference type="InterPro" id="IPR001638">
    <property type="entry name" value="Solute-binding_3/MltF_N"/>
</dbReference>
<accession>A0ABT8M8P0</accession>